<evidence type="ECO:0000313" key="1">
    <source>
        <dbReference type="EMBL" id="SDX31076.1"/>
    </source>
</evidence>
<name>A0A1H3AN15_THIRO</name>
<gene>
    <name evidence="1" type="ORF">SAMN05421783_12079</name>
</gene>
<dbReference type="STRING" id="1058.SAMN05421783_12079"/>
<dbReference type="SUPFAM" id="SSF53649">
    <property type="entry name" value="Alkaline phosphatase-like"/>
    <property type="match status" value="1"/>
</dbReference>
<dbReference type="EMBL" id="FNNZ01000020">
    <property type="protein sequence ID" value="SDX31076.1"/>
    <property type="molecule type" value="Genomic_DNA"/>
</dbReference>
<dbReference type="InterPro" id="IPR017850">
    <property type="entry name" value="Alkaline_phosphatase_core_sf"/>
</dbReference>
<reference evidence="2" key="1">
    <citation type="submission" date="2016-10" db="EMBL/GenBank/DDBJ databases">
        <authorList>
            <person name="Varghese N."/>
            <person name="Submissions S."/>
        </authorList>
    </citation>
    <scope>NUCLEOTIDE SEQUENCE [LARGE SCALE GENOMIC DNA]</scope>
    <source>
        <strain evidence="2">DSM 217</strain>
    </source>
</reference>
<keyword evidence="2" id="KW-1185">Reference proteome</keyword>
<dbReference type="Proteomes" id="UP000198816">
    <property type="component" value="Unassembled WGS sequence"/>
</dbReference>
<evidence type="ECO:0008006" key="3">
    <source>
        <dbReference type="Google" id="ProtNLM"/>
    </source>
</evidence>
<organism evidence="1 2">
    <name type="scientific">Thiocapsa roseopersicina</name>
    <dbReference type="NCBI Taxonomy" id="1058"/>
    <lineage>
        <taxon>Bacteria</taxon>
        <taxon>Pseudomonadati</taxon>
        <taxon>Pseudomonadota</taxon>
        <taxon>Gammaproteobacteria</taxon>
        <taxon>Chromatiales</taxon>
        <taxon>Chromatiaceae</taxon>
        <taxon>Thiocapsa</taxon>
    </lineage>
</organism>
<evidence type="ECO:0000313" key="2">
    <source>
        <dbReference type="Proteomes" id="UP000198816"/>
    </source>
</evidence>
<protein>
    <recommendedName>
        <fullName evidence="3">Type I phosphodiesterase / nucleotide pyrophosphatase</fullName>
    </recommendedName>
</protein>
<accession>A0A1H3AN15</accession>
<dbReference type="RefSeq" id="WP_093035671.1">
    <property type="nucleotide sequence ID" value="NZ_FNNZ01000020.1"/>
</dbReference>
<dbReference type="OrthoDB" id="3590172at2"/>
<sequence length="548" mass="59934">MAQSSASSAARRPRLLIIGLDGLEIRYAERLMDRGELPALEALRARSACFRLDHGPAQRTGLAWEHFASGLSPAAASRWSAVELDPGTYKVWQEGARFKPFLDQIGARVTVFDAPYVDLRRTTEMRGLVGWGAHDPGTEPYGRPAELAQSFQDRFGPYPAAEWTYATPAYCAATCESMGQSLAAAVDRRLEAALWMLQAVPDTDVFFVVTGELHSAIEGLWHGVDPNHPLHAHPSAPAAANALLEVHRAVDRFVARLAEACPGWDVLAFAMGGMGTNTSDLQSMALLPELLFRDAFGRSLLQVSSDWAQAPDAILHLDPQEGWNNARSWFPPPELRPARPARFGRGLRRLVRRVLPPKTGSGSPLGPFRSPLNWQPTTRYAALWSQMNAFALPSFYDGRIRVNLRGREREGRVNPTEYADTLERLENLLGECRDPRTGTSAVAHFERPSAEDPFALDNSDADLTVVWRSPATALIHPRYGMIGPLPYRRTGGHTGPHGVAYLATSSIAAGDYGERSSFDIAPTVVDLIGARSASELSGRSLLRDVGTA</sequence>
<proteinExistence type="predicted"/>
<dbReference type="AlphaFoldDB" id="A0A1H3AN15"/>
<dbReference type="Gene3D" id="3.40.720.10">
    <property type="entry name" value="Alkaline Phosphatase, subunit A"/>
    <property type="match status" value="1"/>
</dbReference>